<evidence type="ECO:0000313" key="1">
    <source>
        <dbReference type="EMBL" id="CAB4022404.1"/>
    </source>
</evidence>
<dbReference type="Proteomes" id="UP001152795">
    <property type="component" value="Unassembled WGS sequence"/>
</dbReference>
<dbReference type="EMBL" id="CACRXK020011955">
    <property type="protein sequence ID" value="CAB4022404.1"/>
    <property type="molecule type" value="Genomic_DNA"/>
</dbReference>
<keyword evidence="2" id="KW-1185">Reference proteome</keyword>
<protein>
    <submittedName>
        <fullName evidence="1">Uncharacterized protein</fullName>
    </submittedName>
</protein>
<reference evidence="1" key="1">
    <citation type="submission" date="2020-04" db="EMBL/GenBank/DDBJ databases">
        <authorList>
            <person name="Alioto T."/>
            <person name="Alioto T."/>
            <person name="Gomez Garrido J."/>
        </authorList>
    </citation>
    <scope>NUCLEOTIDE SEQUENCE</scope>
    <source>
        <strain evidence="1">A484AB</strain>
    </source>
</reference>
<name>A0A7D9J5D4_PARCT</name>
<sequence length="229" mass="25848">MSLSVNCEKSRKRHYRQRIICETCKNEIDSDYKDDHVKKVHQPQLSDFFVSRAKLPKRSMPDMKSSESVSCSPISSTDNTYCHFPHPVDEDISHITSNMTSTSSYVRDIAPCHSSAIASKVQDPKENVTLIDVSNTQFNLQDSTDDFTLLLSLQPLLSTCMIQRKTASLITGQIPSPKLKTREKTFATTSRQATRLTLPSTCKAQEKISIKFSLQSPPQLHAVHQNNLY</sequence>
<evidence type="ECO:0000313" key="2">
    <source>
        <dbReference type="Proteomes" id="UP001152795"/>
    </source>
</evidence>
<proteinExistence type="predicted"/>
<gene>
    <name evidence="1" type="ORF">PACLA_8A069849</name>
</gene>
<organism evidence="1 2">
    <name type="scientific">Paramuricea clavata</name>
    <name type="common">Red gorgonian</name>
    <name type="synonym">Violescent sea-whip</name>
    <dbReference type="NCBI Taxonomy" id="317549"/>
    <lineage>
        <taxon>Eukaryota</taxon>
        <taxon>Metazoa</taxon>
        <taxon>Cnidaria</taxon>
        <taxon>Anthozoa</taxon>
        <taxon>Octocorallia</taxon>
        <taxon>Malacalcyonacea</taxon>
        <taxon>Plexauridae</taxon>
        <taxon>Paramuricea</taxon>
    </lineage>
</organism>
<accession>A0A7D9J5D4</accession>
<comment type="caution">
    <text evidence="1">The sequence shown here is derived from an EMBL/GenBank/DDBJ whole genome shotgun (WGS) entry which is preliminary data.</text>
</comment>
<dbReference type="AlphaFoldDB" id="A0A7D9J5D4"/>